<keyword evidence="2" id="KW-1185">Reference proteome</keyword>
<reference evidence="1" key="1">
    <citation type="journal article" date="2020" name="Fungal Divers.">
        <title>Resolving the Mortierellaceae phylogeny through synthesis of multi-gene phylogenetics and phylogenomics.</title>
        <authorList>
            <person name="Vandepol N."/>
            <person name="Liber J."/>
            <person name="Desiro A."/>
            <person name="Na H."/>
            <person name="Kennedy M."/>
            <person name="Barry K."/>
            <person name="Grigoriev I.V."/>
            <person name="Miller A.N."/>
            <person name="O'Donnell K."/>
            <person name="Stajich J.E."/>
            <person name="Bonito G."/>
        </authorList>
    </citation>
    <scope>NUCLEOTIDE SEQUENCE</scope>
    <source>
        <strain evidence="1">NVP60</strain>
    </source>
</reference>
<name>A0A9P6RJ58_9FUNG</name>
<sequence length="614" mass="70167">MVLASKLPLPDECIDLIVAYLVDQRQALYALVLSSQKLFQRAAPVLYRSPFQLIENSSRWSRDEKEQRSTALLALLLTSRLPQHNSVDAQRTTGTSTAAVTTVAARPTTPLDIHRYHQLQMQQHQRYHHHQETVATVDYLRFFTHQYHVNLWRLLALLRTWAHGNSALLLDDNRSMSDLQTDVSHLLVQYRPQDVKVVAQPIARIPVLLVPHLQELRNLVRLELSEIPYGCKIEPVLEFIRVHDAVHGTLKEIKIKGDEDLNHRVEPTHKQLVRLVQAMRTAEVVDARHWKEAILVLDDIPVDCLRTLILGLADMPPNNISASDYLQRCAYLEELRMPVRDDRLFAWAVRERKKLKLDHRPSLSRSNSAFASVTSTSHTPWISPPSPWQWRQHHFQEWSSLDQPFGLPRMRSLELFGEDQVLMPAVRDAVDAFQESLESLKVMSKATMSKEAIYTNGRLSWSCPLSKLSVLDLEGEAALTFEFSALLHCPALITLRLSLPPYFYSTSEDDQILDDLKAKMPDICLATRLLDLELLGKWPVSDELLGNMTGSMTRLTQLDIVSCLGYTIEGVLKLISNLGQLERLAISKWLCARQPARRHAMRALNPRLDLVEEP</sequence>
<dbReference type="EMBL" id="JAAAIN010000111">
    <property type="protein sequence ID" value="KAG0320162.1"/>
    <property type="molecule type" value="Genomic_DNA"/>
</dbReference>
<dbReference type="Proteomes" id="UP000823405">
    <property type="component" value="Unassembled WGS sequence"/>
</dbReference>
<dbReference type="InterPro" id="IPR032675">
    <property type="entry name" value="LRR_dom_sf"/>
</dbReference>
<evidence type="ECO:0000313" key="2">
    <source>
        <dbReference type="Proteomes" id="UP000823405"/>
    </source>
</evidence>
<dbReference type="SUPFAM" id="SSF52047">
    <property type="entry name" value="RNI-like"/>
    <property type="match status" value="1"/>
</dbReference>
<protein>
    <submittedName>
        <fullName evidence="1">Uncharacterized protein</fullName>
    </submittedName>
</protein>
<dbReference type="AlphaFoldDB" id="A0A9P6RJ58"/>
<gene>
    <name evidence="1" type="ORF">BGZ97_000600</name>
</gene>
<proteinExistence type="predicted"/>
<dbReference type="OrthoDB" id="2405948at2759"/>
<comment type="caution">
    <text evidence="1">The sequence shown here is derived from an EMBL/GenBank/DDBJ whole genome shotgun (WGS) entry which is preliminary data.</text>
</comment>
<evidence type="ECO:0000313" key="1">
    <source>
        <dbReference type="EMBL" id="KAG0320162.1"/>
    </source>
</evidence>
<organism evidence="1 2">
    <name type="scientific">Linnemannia gamsii</name>
    <dbReference type="NCBI Taxonomy" id="64522"/>
    <lineage>
        <taxon>Eukaryota</taxon>
        <taxon>Fungi</taxon>
        <taxon>Fungi incertae sedis</taxon>
        <taxon>Mucoromycota</taxon>
        <taxon>Mortierellomycotina</taxon>
        <taxon>Mortierellomycetes</taxon>
        <taxon>Mortierellales</taxon>
        <taxon>Mortierellaceae</taxon>
        <taxon>Linnemannia</taxon>
    </lineage>
</organism>
<dbReference type="Gene3D" id="3.80.10.10">
    <property type="entry name" value="Ribonuclease Inhibitor"/>
    <property type="match status" value="1"/>
</dbReference>
<accession>A0A9P6RJ58</accession>